<keyword evidence="2" id="KW-1185">Reference proteome</keyword>
<proteinExistence type="predicted"/>
<gene>
    <name evidence="1" type="ORF">Pint_04962</name>
</gene>
<reference evidence="2" key="1">
    <citation type="journal article" date="2023" name="G3 (Bethesda)">
        <title>Genome assembly and association tests identify interacting loci associated with vigor, precocity, and sex in interspecific pistachio rootstocks.</title>
        <authorList>
            <person name="Palmer W."/>
            <person name="Jacygrad E."/>
            <person name="Sagayaradj S."/>
            <person name="Cavanaugh K."/>
            <person name="Han R."/>
            <person name="Bertier L."/>
            <person name="Beede B."/>
            <person name="Kafkas S."/>
            <person name="Golino D."/>
            <person name="Preece J."/>
            <person name="Michelmore R."/>
        </authorList>
    </citation>
    <scope>NUCLEOTIDE SEQUENCE [LARGE SCALE GENOMIC DNA]</scope>
</reference>
<comment type="caution">
    <text evidence="1">The sequence shown here is derived from an EMBL/GenBank/DDBJ whole genome shotgun (WGS) entry which is preliminary data.</text>
</comment>
<organism evidence="1 2">
    <name type="scientific">Pistacia integerrima</name>
    <dbReference type="NCBI Taxonomy" id="434235"/>
    <lineage>
        <taxon>Eukaryota</taxon>
        <taxon>Viridiplantae</taxon>
        <taxon>Streptophyta</taxon>
        <taxon>Embryophyta</taxon>
        <taxon>Tracheophyta</taxon>
        <taxon>Spermatophyta</taxon>
        <taxon>Magnoliopsida</taxon>
        <taxon>eudicotyledons</taxon>
        <taxon>Gunneridae</taxon>
        <taxon>Pentapetalae</taxon>
        <taxon>rosids</taxon>
        <taxon>malvids</taxon>
        <taxon>Sapindales</taxon>
        <taxon>Anacardiaceae</taxon>
        <taxon>Pistacia</taxon>
    </lineage>
</organism>
<name>A0ACC0Z1Y6_9ROSI</name>
<sequence length="1070" mass="118396">MDDETYFPDTDLDLSFTSTSTATDRTFGSSSARSSLARSSLTLSFNESILSSTTSTPSNTNNATSTTVSRKWDPHWSAIKAATTLSSDGKLHLKHLKLVRHLGTGNLGRVFLCHLRDCSSAAFALKVIDKDSLSSKKLSHVQMEAEILSMLDHPFLPTLYAHLEVSHYTCLLIDYCPNGDLHSLLRKQPRNRFSIQAVKFFAAETLVALEYLHALGVVYRDLKPENILLREDGHIMLSDFDLCFKADVVPTIQNRVHRVGDKFRRRKNGCNCFGSVANRCETEEMEAEFVAEPVTAFSKSCVGTHEYLAPELVSGNGHGNGVDWWAFGILLHELLYGATPFKGGSKESTLRNIASSRQVKIHVEENEEEGGPEARDLIEKLLVKDPRRRLGCARGATDIKRHPFFDGVKWPLIRNYKPPEVRGLVRRTRSHDMFLVTSLNEEAASLLEFKASLTDSNNNLQTWNSSDFTPCNWVGVICTDFKNFISGPIPNALGHCRNLQILDLCTNRLHGAVPNQLLMINPLRKLSLCENYIYGEIPREIGNLTSLEELVIYSNNLTGSIPVSISKLRKLRVIRAGDNSFSGSIPPEISECESLEVLGFSQNSLEGNIPSELQKLKSLTELNFWQNHLSGEIPATIGNIHSLELLALHVNSFSGALPKELGKLSQLKKLYIYTNQLNGTIPRELGNCTSAVEIDLSENWLSGFIPAELGQIPNLGLLHLFENLLQGSIPGELGQLKQLRRLDLSINNLTGSIPLEFQNLAYLQNLQLFDNCLEGTIPPLIGVRSHLTVLDMSMNNLVGSIPPHLCSIPVALGQLTALQISLNISHNDLSGMIPRDLGKLQMLESLFLNDNQLTGAIPAPIGDMMSLLVCNLSNNNLVGNVPNTSVFWRIDSSNFAGNPGLCKLGSDHCPQSGYSSHTPKPSWIKEGSNKEKLVSIVSVVAEYAYTMKVTEKCDIYSFGVVLLELITGRSPVQPLEQGGDLVSWVRRSIHHGVPTFEMFDKRLHLSAKRTIEEMTLVLKIALFCTSTSPFNRPTMREVIAMMIDAREAVSLPSSPTTSETPLDFNASCRG</sequence>
<dbReference type="EMBL" id="CM047738">
    <property type="protein sequence ID" value="KAJ0044449.1"/>
    <property type="molecule type" value="Genomic_DNA"/>
</dbReference>
<protein>
    <submittedName>
        <fullName evidence="1">Uncharacterized protein</fullName>
    </submittedName>
</protein>
<evidence type="ECO:0000313" key="1">
    <source>
        <dbReference type="EMBL" id="KAJ0044449.1"/>
    </source>
</evidence>
<accession>A0ACC0Z1Y6</accession>
<dbReference type="Proteomes" id="UP001163603">
    <property type="component" value="Chromosome 3"/>
</dbReference>
<evidence type="ECO:0000313" key="2">
    <source>
        <dbReference type="Proteomes" id="UP001163603"/>
    </source>
</evidence>